<evidence type="ECO:0000256" key="1">
    <source>
        <dbReference type="ARBA" id="ARBA00007274"/>
    </source>
</evidence>
<dbReference type="Proteomes" id="UP001378956">
    <property type="component" value="Unassembled WGS sequence"/>
</dbReference>
<dbReference type="Pfam" id="PF00132">
    <property type="entry name" value="Hexapep"/>
    <property type="match status" value="1"/>
</dbReference>
<dbReference type="EC" id="2.3.1.-" evidence="3"/>
<dbReference type="CDD" id="cd04647">
    <property type="entry name" value="LbH_MAT_like"/>
    <property type="match status" value="1"/>
</dbReference>
<dbReference type="PANTHER" id="PTHR23416">
    <property type="entry name" value="SIALIC ACID SYNTHASE-RELATED"/>
    <property type="match status" value="1"/>
</dbReference>
<keyword evidence="4" id="KW-1185">Reference proteome</keyword>
<protein>
    <submittedName>
        <fullName evidence="3">Acyltransferase</fullName>
        <ecNumber evidence="3">2.3.1.-</ecNumber>
    </submittedName>
</protein>
<comment type="caution">
    <text evidence="3">The sequence shown here is derived from an EMBL/GenBank/DDBJ whole genome shotgun (WGS) entry which is preliminary data.</text>
</comment>
<reference evidence="3 4" key="1">
    <citation type="submission" date="2024-03" db="EMBL/GenBank/DDBJ databases">
        <title>Sequence of Lycoming College Course Isolates.</title>
        <authorList>
            <person name="Plotts O."/>
            <person name="Newman J."/>
        </authorList>
    </citation>
    <scope>NUCLEOTIDE SEQUENCE [LARGE SCALE GENOMIC DNA]</scope>
    <source>
        <strain evidence="3 4">CJB-3</strain>
    </source>
</reference>
<dbReference type="EMBL" id="JBBEUB010000014">
    <property type="protein sequence ID" value="MEJ2905687.1"/>
    <property type="molecule type" value="Genomic_DNA"/>
</dbReference>
<sequence length="166" mass="18602">MKILSLYSQIRSYFWTYLVRKSCGSYKGRVKANRKTIVNKNVHLGSNVNFNGMLISKGGIVQIGDNFHSGAECRIIAQNHNINGDAIPYDKTYIKRNVTIKDNVWIGHRVIILGGVTIGEGAIIQAGSVVVTDIPDFGIAGGHPAKVFKYRDQDHYRNLKNQEKFH</sequence>
<keyword evidence="3" id="KW-0012">Acyltransferase</keyword>
<organism evidence="3 4">
    <name type="scientific">Pedobacter panaciterrae</name>
    <dbReference type="NCBI Taxonomy" id="363849"/>
    <lineage>
        <taxon>Bacteria</taxon>
        <taxon>Pseudomonadati</taxon>
        <taxon>Bacteroidota</taxon>
        <taxon>Sphingobacteriia</taxon>
        <taxon>Sphingobacteriales</taxon>
        <taxon>Sphingobacteriaceae</taxon>
        <taxon>Pedobacter</taxon>
    </lineage>
</organism>
<accession>A0ABU8NW16</accession>
<name>A0ABU8NW16_9SPHI</name>
<keyword evidence="2 3" id="KW-0808">Transferase</keyword>
<dbReference type="InterPro" id="IPR011004">
    <property type="entry name" value="Trimer_LpxA-like_sf"/>
</dbReference>
<dbReference type="Gene3D" id="2.160.10.10">
    <property type="entry name" value="Hexapeptide repeat proteins"/>
    <property type="match status" value="1"/>
</dbReference>
<evidence type="ECO:0000313" key="4">
    <source>
        <dbReference type="Proteomes" id="UP001378956"/>
    </source>
</evidence>
<proteinExistence type="inferred from homology"/>
<gene>
    <name evidence="3" type="ORF">WAE58_24800</name>
</gene>
<dbReference type="InterPro" id="IPR001451">
    <property type="entry name" value="Hexapep"/>
</dbReference>
<evidence type="ECO:0000256" key="2">
    <source>
        <dbReference type="ARBA" id="ARBA00022679"/>
    </source>
</evidence>
<comment type="similarity">
    <text evidence="1">Belongs to the transferase hexapeptide repeat family.</text>
</comment>
<evidence type="ECO:0000313" key="3">
    <source>
        <dbReference type="EMBL" id="MEJ2905687.1"/>
    </source>
</evidence>
<dbReference type="InterPro" id="IPR051159">
    <property type="entry name" value="Hexapeptide_acetyltransf"/>
</dbReference>
<dbReference type="RefSeq" id="WP_337718106.1">
    <property type="nucleotide sequence ID" value="NZ_JBBEUB010000014.1"/>
</dbReference>
<dbReference type="SUPFAM" id="SSF51161">
    <property type="entry name" value="Trimeric LpxA-like enzymes"/>
    <property type="match status" value="1"/>
</dbReference>
<dbReference type="GO" id="GO:0016746">
    <property type="term" value="F:acyltransferase activity"/>
    <property type="evidence" value="ECO:0007669"/>
    <property type="project" value="UniProtKB-KW"/>
</dbReference>
<dbReference type="PANTHER" id="PTHR23416:SF23">
    <property type="entry name" value="ACETYLTRANSFERASE C18B11.09C-RELATED"/>
    <property type="match status" value="1"/>
</dbReference>